<dbReference type="PRINTS" id="PR00455">
    <property type="entry name" value="HTHTETR"/>
</dbReference>
<evidence type="ECO:0000259" key="3">
    <source>
        <dbReference type="PROSITE" id="PS50977"/>
    </source>
</evidence>
<gene>
    <name evidence="4" type="ORF">K0U00_02770</name>
</gene>
<keyword evidence="5" id="KW-1185">Reference proteome</keyword>
<dbReference type="PANTHER" id="PTHR43479">
    <property type="entry name" value="ACREF/ENVCD OPERON REPRESSOR-RELATED"/>
    <property type="match status" value="1"/>
</dbReference>
<protein>
    <submittedName>
        <fullName evidence="4">TetR/AcrR family transcriptional regulator</fullName>
    </submittedName>
</protein>
<reference evidence="4 5" key="1">
    <citation type="submission" date="2021-07" db="EMBL/GenBank/DDBJ databases">
        <title>Paenibacillus radiodurans sp. nov., isolated from the southeastern edge of Tengger Desert.</title>
        <authorList>
            <person name="Zhang G."/>
        </authorList>
    </citation>
    <scope>NUCLEOTIDE SEQUENCE [LARGE SCALE GENOMIC DNA]</scope>
    <source>
        <strain evidence="4 5">CCM 7311</strain>
    </source>
</reference>
<accession>A0ABS7BWJ0</accession>
<dbReference type="InterPro" id="IPR054422">
    <property type="entry name" value="TetR-like_HI_0893_C"/>
</dbReference>
<feature type="DNA-binding region" description="H-T-H motif" evidence="2">
    <location>
        <begin position="24"/>
        <end position="43"/>
    </location>
</feature>
<dbReference type="Pfam" id="PF22604">
    <property type="entry name" value="TetR_HI_0893_C"/>
    <property type="match status" value="1"/>
</dbReference>
<evidence type="ECO:0000313" key="4">
    <source>
        <dbReference type="EMBL" id="MBW7452964.1"/>
    </source>
</evidence>
<dbReference type="InterPro" id="IPR001647">
    <property type="entry name" value="HTH_TetR"/>
</dbReference>
<dbReference type="InterPro" id="IPR009057">
    <property type="entry name" value="Homeodomain-like_sf"/>
</dbReference>
<feature type="domain" description="HTH tetR-type" evidence="3">
    <location>
        <begin position="1"/>
        <end position="61"/>
    </location>
</feature>
<dbReference type="EMBL" id="JAHZIK010000028">
    <property type="protein sequence ID" value="MBW7452964.1"/>
    <property type="molecule type" value="Genomic_DNA"/>
</dbReference>
<evidence type="ECO:0000256" key="2">
    <source>
        <dbReference type="PROSITE-ProRule" id="PRU00335"/>
    </source>
</evidence>
<dbReference type="Pfam" id="PF00440">
    <property type="entry name" value="TetR_N"/>
    <property type="match status" value="1"/>
</dbReference>
<name>A0ABS7BWJ0_9BACL</name>
<organism evidence="4 5">
    <name type="scientific">Paenibacillus sepulcri</name>
    <dbReference type="NCBI Taxonomy" id="359917"/>
    <lineage>
        <taxon>Bacteria</taxon>
        <taxon>Bacillati</taxon>
        <taxon>Bacillota</taxon>
        <taxon>Bacilli</taxon>
        <taxon>Bacillales</taxon>
        <taxon>Paenibacillaceae</taxon>
        <taxon>Paenibacillus</taxon>
    </lineage>
</organism>
<proteinExistence type="predicted"/>
<sequence length="186" mass="21115">MSKRQDIMKATLDLIDEEGLQSVTFAKILKKANVGSGTVFNYFGSKEELVNEVYKEARLHMGNCLLAGYDPGLSLYERFKCLQLNRLRFGIDFPKEFLFIDNYSYSPYISPDLRNMDDAGSSRAVQDVIVEGQKQGIIKEMAPHMCHQLIHGIISAIVKGYLVEKYPLTELEAQQTLEASWKAIRV</sequence>
<dbReference type="SUPFAM" id="SSF46689">
    <property type="entry name" value="Homeodomain-like"/>
    <property type="match status" value="1"/>
</dbReference>
<dbReference type="Gene3D" id="1.10.357.10">
    <property type="entry name" value="Tetracycline Repressor, domain 2"/>
    <property type="match status" value="1"/>
</dbReference>
<dbReference type="PANTHER" id="PTHR43479:SF11">
    <property type="entry name" value="ACREF_ENVCD OPERON REPRESSOR-RELATED"/>
    <property type="match status" value="1"/>
</dbReference>
<keyword evidence="1 2" id="KW-0238">DNA-binding</keyword>
<evidence type="ECO:0000256" key="1">
    <source>
        <dbReference type="ARBA" id="ARBA00023125"/>
    </source>
</evidence>
<evidence type="ECO:0000313" key="5">
    <source>
        <dbReference type="Proteomes" id="UP001519887"/>
    </source>
</evidence>
<dbReference type="PROSITE" id="PS50977">
    <property type="entry name" value="HTH_TETR_2"/>
    <property type="match status" value="1"/>
</dbReference>
<dbReference type="InterPro" id="IPR050624">
    <property type="entry name" value="HTH-type_Tx_Regulator"/>
</dbReference>
<comment type="caution">
    <text evidence="4">The sequence shown here is derived from an EMBL/GenBank/DDBJ whole genome shotgun (WGS) entry which is preliminary data.</text>
</comment>
<dbReference type="Proteomes" id="UP001519887">
    <property type="component" value="Unassembled WGS sequence"/>
</dbReference>